<reference evidence="1 2" key="1">
    <citation type="submission" date="2012-10" db="EMBL/GenBank/DDBJ databases">
        <title>Genome sequence of Vibrio Cholerae HENC-02.</title>
        <authorList>
            <person name="Eppinger M."/>
            <person name="Hasan N.A."/>
            <person name="Sengamalay N."/>
            <person name="Hine E."/>
            <person name="Su Q."/>
            <person name="Daugherty S.C."/>
            <person name="Young S."/>
            <person name="Sadzewicz L."/>
            <person name="Tallon L."/>
            <person name="Cebula T.A."/>
            <person name="Ravel J."/>
            <person name="Colwell R.R."/>
        </authorList>
    </citation>
    <scope>NUCLEOTIDE SEQUENCE [LARGE SCALE GENOMIC DNA]</scope>
    <source>
        <strain evidence="1 2">HENC-02</strain>
    </source>
</reference>
<protein>
    <submittedName>
        <fullName evidence="1">Polysaccharide biosynthesis/export family protein</fullName>
    </submittedName>
</protein>
<sequence length="13" mass="1670">EERSTYCRFIPIR</sequence>
<dbReference type="EMBL" id="AJSR01000304">
    <property type="protein sequence ID" value="EKM33388.1"/>
    <property type="molecule type" value="Genomic_DNA"/>
</dbReference>
<dbReference type="Proteomes" id="UP000008367">
    <property type="component" value="Unassembled WGS sequence"/>
</dbReference>
<proteinExistence type="predicted"/>
<accession>A0A454D3W6</accession>
<evidence type="ECO:0000313" key="2">
    <source>
        <dbReference type="Proteomes" id="UP000008367"/>
    </source>
</evidence>
<gene>
    <name evidence="1" type="ORF">VCHENC02_1155B</name>
</gene>
<name>A0A454D3W6_VIBHA</name>
<organism evidence="1 2">
    <name type="scientific">Vibrio harveyi</name>
    <name type="common">Beneckea harveyi</name>
    <dbReference type="NCBI Taxonomy" id="669"/>
    <lineage>
        <taxon>Bacteria</taxon>
        <taxon>Pseudomonadati</taxon>
        <taxon>Pseudomonadota</taxon>
        <taxon>Gammaproteobacteria</taxon>
        <taxon>Vibrionales</taxon>
        <taxon>Vibrionaceae</taxon>
        <taxon>Vibrio</taxon>
    </lineage>
</organism>
<evidence type="ECO:0000313" key="1">
    <source>
        <dbReference type="EMBL" id="EKM33388.1"/>
    </source>
</evidence>
<comment type="caution">
    <text evidence="1">The sequence shown here is derived from an EMBL/GenBank/DDBJ whole genome shotgun (WGS) entry which is preliminary data.</text>
</comment>
<feature type="non-terminal residue" evidence="1">
    <location>
        <position position="1"/>
    </location>
</feature>